<evidence type="ECO:0000313" key="6">
    <source>
        <dbReference type="EMBL" id="MBC1331612.1"/>
    </source>
</evidence>
<dbReference type="CDD" id="cd00614">
    <property type="entry name" value="CGS_like"/>
    <property type="match status" value="1"/>
</dbReference>
<dbReference type="FunFam" id="3.90.1150.10:FF:000070">
    <property type="entry name" value="Putative cystathionine gamma-synthase"/>
    <property type="match status" value="1"/>
</dbReference>
<accession>A0A7X0TML7</accession>
<evidence type="ECO:0000256" key="1">
    <source>
        <dbReference type="ARBA" id="ARBA00001933"/>
    </source>
</evidence>
<dbReference type="PIRSF" id="PIRSF001434">
    <property type="entry name" value="CGS"/>
    <property type="match status" value="1"/>
</dbReference>
<dbReference type="Proteomes" id="UP000532866">
    <property type="component" value="Unassembled WGS sequence"/>
</dbReference>
<comment type="caution">
    <text evidence="6">The sequence shown here is derived from an EMBL/GenBank/DDBJ whole genome shotgun (WGS) entry which is preliminary data.</text>
</comment>
<dbReference type="Gene3D" id="3.40.640.10">
    <property type="entry name" value="Type I PLP-dependent aspartate aminotransferase-like (Major domain)"/>
    <property type="match status" value="1"/>
</dbReference>
<comment type="similarity">
    <text evidence="2 5">Belongs to the trans-sulfuration enzymes family.</text>
</comment>
<dbReference type="SUPFAM" id="SSF53383">
    <property type="entry name" value="PLP-dependent transferases"/>
    <property type="match status" value="1"/>
</dbReference>
<reference evidence="6 7" key="1">
    <citation type="submission" date="2020-03" db="EMBL/GenBank/DDBJ databases">
        <title>Soil Listeria distribution.</title>
        <authorList>
            <person name="Liao J."/>
            <person name="Wiedmann M."/>
        </authorList>
    </citation>
    <scope>NUCLEOTIDE SEQUENCE [LARGE SCALE GENOMIC DNA]</scope>
    <source>
        <strain evidence="6 7">FSL L7-1833</strain>
    </source>
</reference>
<dbReference type="InterPro" id="IPR000277">
    <property type="entry name" value="Cys/Met-Metab_PyrdxlP-dep_enz"/>
</dbReference>
<dbReference type="InterPro" id="IPR015422">
    <property type="entry name" value="PyrdxlP-dep_Trfase_small"/>
</dbReference>
<protein>
    <submittedName>
        <fullName evidence="6">Aminotransferase class I/II-fold pyridoxal phosphate-dependent enzyme</fullName>
    </submittedName>
</protein>
<dbReference type="AlphaFoldDB" id="A0A7X0TML7"/>
<evidence type="ECO:0000256" key="4">
    <source>
        <dbReference type="PIRSR" id="PIRSR001434-2"/>
    </source>
</evidence>
<dbReference type="InterPro" id="IPR054542">
    <property type="entry name" value="Cys_met_metab_PP"/>
</dbReference>
<dbReference type="PANTHER" id="PTHR11808">
    <property type="entry name" value="TRANS-SULFURATION ENZYME FAMILY MEMBER"/>
    <property type="match status" value="1"/>
</dbReference>
<sequence length="390" mass="42674">MLLLLALFKLLEGIGLTKLQKETIVAQIGNRKSGATGAVNMPIYLSTAYRHEDLGVSTGYDYTRTGNPTREVLEEALATLENGTAGFATSSGMSAIQLIFTLFGSGDHIISSRDLYGGTYRYFELIAKKYRVDFSYWETTDIADLESLLKPETKAVFIETPTNPLMVETNLAAVVAFAKKHGLLVIVDNTFLTPVLQQPLDLGVDIVFHSATKYLGGHNDVLAGAVIVKDEALAVQLRDFHNSIGAVLSPFDSWLLIRGLKTLVLRVEQHQKNARKVVAFLEGHEAVTKVLYPGKGGMVSFLIKDAELVSPLLRSLELFTFAESLGGVESLITYPVTQTHADVPRELRESYGLTDELLRISVGIENSDDLIADLEQAFASVLKEGVSVHE</sequence>
<evidence type="ECO:0000256" key="3">
    <source>
        <dbReference type="ARBA" id="ARBA00022898"/>
    </source>
</evidence>
<organism evidence="6 7">
    <name type="scientific">Listeria booriae</name>
    <dbReference type="NCBI Taxonomy" id="1552123"/>
    <lineage>
        <taxon>Bacteria</taxon>
        <taxon>Bacillati</taxon>
        <taxon>Bacillota</taxon>
        <taxon>Bacilli</taxon>
        <taxon>Bacillales</taxon>
        <taxon>Listeriaceae</taxon>
        <taxon>Listeria</taxon>
    </lineage>
</organism>
<dbReference type="FunFam" id="3.40.640.10:FF:000009">
    <property type="entry name" value="Cystathionine gamma-synthase homolog"/>
    <property type="match status" value="1"/>
</dbReference>
<dbReference type="PANTHER" id="PTHR11808:SF90">
    <property type="entry name" value="CYSTATHIONINE GAMMA-SYNTHASE"/>
    <property type="match status" value="1"/>
</dbReference>
<dbReference type="GO" id="GO:0016846">
    <property type="term" value="F:carbon-sulfur lyase activity"/>
    <property type="evidence" value="ECO:0007669"/>
    <property type="project" value="TreeGrafter"/>
</dbReference>
<dbReference type="GO" id="GO:0005737">
    <property type="term" value="C:cytoplasm"/>
    <property type="evidence" value="ECO:0007669"/>
    <property type="project" value="TreeGrafter"/>
</dbReference>
<evidence type="ECO:0000256" key="2">
    <source>
        <dbReference type="ARBA" id="ARBA00009077"/>
    </source>
</evidence>
<keyword evidence="3 4" id="KW-0663">Pyridoxal phosphate</keyword>
<keyword evidence="6" id="KW-0808">Transferase</keyword>
<dbReference type="Gene3D" id="3.90.1150.10">
    <property type="entry name" value="Aspartate Aminotransferase, domain 1"/>
    <property type="match status" value="2"/>
</dbReference>
<dbReference type="InterPro" id="IPR015421">
    <property type="entry name" value="PyrdxlP-dep_Trfase_major"/>
</dbReference>
<dbReference type="InterPro" id="IPR015424">
    <property type="entry name" value="PyrdxlP-dep_Trfase"/>
</dbReference>
<keyword evidence="6" id="KW-0032">Aminotransferase</keyword>
<dbReference type="Pfam" id="PF01053">
    <property type="entry name" value="Cys_Met_Meta_PP"/>
    <property type="match status" value="1"/>
</dbReference>
<comment type="cofactor">
    <cofactor evidence="1 5">
        <name>pyridoxal 5'-phosphate</name>
        <dbReference type="ChEBI" id="CHEBI:597326"/>
    </cofactor>
</comment>
<evidence type="ECO:0000256" key="5">
    <source>
        <dbReference type="RuleBase" id="RU362118"/>
    </source>
</evidence>
<dbReference type="GO" id="GO:0030170">
    <property type="term" value="F:pyridoxal phosphate binding"/>
    <property type="evidence" value="ECO:0007669"/>
    <property type="project" value="InterPro"/>
</dbReference>
<dbReference type="GO" id="GO:0019346">
    <property type="term" value="P:transsulfuration"/>
    <property type="evidence" value="ECO:0007669"/>
    <property type="project" value="InterPro"/>
</dbReference>
<proteinExistence type="inferred from homology"/>
<dbReference type="PROSITE" id="PS00868">
    <property type="entry name" value="CYS_MET_METAB_PP"/>
    <property type="match status" value="1"/>
</dbReference>
<evidence type="ECO:0000313" key="7">
    <source>
        <dbReference type="Proteomes" id="UP000532866"/>
    </source>
</evidence>
<dbReference type="EMBL" id="JAAROL010000001">
    <property type="protein sequence ID" value="MBC1331612.1"/>
    <property type="molecule type" value="Genomic_DNA"/>
</dbReference>
<dbReference type="GO" id="GO:0008483">
    <property type="term" value="F:transaminase activity"/>
    <property type="evidence" value="ECO:0007669"/>
    <property type="project" value="UniProtKB-KW"/>
</dbReference>
<gene>
    <name evidence="6" type="ORF">HB759_06545</name>
</gene>
<name>A0A7X0TML7_9LIST</name>
<feature type="modified residue" description="N6-(pyridoxal phosphate)lysine" evidence="4">
    <location>
        <position position="213"/>
    </location>
</feature>